<reference evidence="1" key="2">
    <citation type="journal article" date="2008" name="Genome Biol.">
        <title>Improved genome assembly and evidence-based global gene model set for the chordate Ciona intestinalis: new insight into intron and operon populations.</title>
        <authorList>
            <person name="Satou Y."/>
            <person name="Mineta K."/>
            <person name="Ogasawara M."/>
            <person name="Sasakura Y."/>
            <person name="Shoguchi E."/>
            <person name="Ueno K."/>
            <person name="Yamada L."/>
            <person name="Matsumoto J."/>
            <person name="Wasserscheid J."/>
            <person name="Dewar K."/>
            <person name="Wiley G.B."/>
            <person name="Macmil S.L."/>
            <person name="Roe B.A."/>
            <person name="Zeller R.W."/>
            <person name="Hastings K.E."/>
            <person name="Lemaire P."/>
            <person name="Lindquist E."/>
            <person name="Endo T."/>
            <person name="Hotta K."/>
            <person name="Inaba K."/>
        </authorList>
    </citation>
    <scope>NUCLEOTIDE SEQUENCE [LARGE SCALE GENOMIC DNA]</scope>
    <source>
        <strain evidence="1">wild type</strain>
    </source>
</reference>
<dbReference type="HOGENOM" id="CLU_3384594_0_0_1"/>
<protein>
    <submittedName>
        <fullName evidence="1">Uncharacterized protein</fullName>
    </submittedName>
</protein>
<evidence type="ECO:0000313" key="1">
    <source>
        <dbReference type="Ensembl" id="ENSCINP00000030017.1"/>
    </source>
</evidence>
<name>H2XK35_CIOIN</name>
<proteinExistence type="predicted"/>
<organism evidence="1 2">
    <name type="scientific">Ciona intestinalis</name>
    <name type="common">Transparent sea squirt</name>
    <name type="synonym">Ascidia intestinalis</name>
    <dbReference type="NCBI Taxonomy" id="7719"/>
    <lineage>
        <taxon>Eukaryota</taxon>
        <taxon>Metazoa</taxon>
        <taxon>Chordata</taxon>
        <taxon>Tunicata</taxon>
        <taxon>Ascidiacea</taxon>
        <taxon>Phlebobranchia</taxon>
        <taxon>Cionidae</taxon>
        <taxon>Ciona</taxon>
    </lineage>
</organism>
<reference evidence="2" key="1">
    <citation type="journal article" date="2002" name="Science">
        <title>The draft genome of Ciona intestinalis: insights into chordate and vertebrate origins.</title>
        <authorList>
            <person name="Dehal P."/>
            <person name="Satou Y."/>
            <person name="Campbell R.K."/>
            <person name="Chapman J."/>
            <person name="Degnan B."/>
            <person name="De Tomaso A."/>
            <person name="Davidson B."/>
            <person name="Di Gregorio A."/>
            <person name="Gelpke M."/>
            <person name="Goodstein D.M."/>
            <person name="Harafuji N."/>
            <person name="Hastings K.E."/>
            <person name="Ho I."/>
            <person name="Hotta K."/>
            <person name="Huang W."/>
            <person name="Kawashima T."/>
            <person name="Lemaire P."/>
            <person name="Martinez D."/>
            <person name="Meinertzhagen I.A."/>
            <person name="Necula S."/>
            <person name="Nonaka M."/>
            <person name="Putnam N."/>
            <person name="Rash S."/>
            <person name="Saiga H."/>
            <person name="Satake M."/>
            <person name="Terry A."/>
            <person name="Yamada L."/>
            <person name="Wang H.G."/>
            <person name="Awazu S."/>
            <person name="Azumi K."/>
            <person name="Boore J."/>
            <person name="Branno M."/>
            <person name="Chin-Bow S."/>
            <person name="DeSantis R."/>
            <person name="Doyle S."/>
            <person name="Francino P."/>
            <person name="Keys D.N."/>
            <person name="Haga S."/>
            <person name="Hayashi H."/>
            <person name="Hino K."/>
            <person name="Imai K.S."/>
            <person name="Inaba K."/>
            <person name="Kano S."/>
            <person name="Kobayashi K."/>
            <person name="Kobayashi M."/>
            <person name="Lee B.I."/>
            <person name="Makabe K.W."/>
            <person name="Manohar C."/>
            <person name="Matassi G."/>
            <person name="Medina M."/>
            <person name="Mochizuki Y."/>
            <person name="Mount S."/>
            <person name="Morishita T."/>
            <person name="Miura S."/>
            <person name="Nakayama A."/>
            <person name="Nishizaka S."/>
            <person name="Nomoto H."/>
            <person name="Ohta F."/>
            <person name="Oishi K."/>
            <person name="Rigoutsos I."/>
            <person name="Sano M."/>
            <person name="Sasaki A."/>
            <person name="Sasakura Y."/>
            <person name="Shoguchi E."/>
            <person name="Shin-i T."/>
            <person name="Spagnuolo A."/>
            <person name="Stainier D."/>
            <person name="Suzuki M.M."/>
            <person name="Tassy O."/>
            <person name="Takatori N."/>
            <person name="Tokuoka M."/>
            <person name="Yagi K."/>
            <person name="Yoshizaki F."/>
            <person name="Wada S."/>
            <person name="Zhang C."/>
            <person name="Hyatt P.D."/>
            <person name="Larimer F."/>
            <person name="Detter C."/>
            <person name="Doggett N."/>
            <person name="Glavina T."/>
            <person name="Hawkins T."/>
            <person name="Richardson P."/>
            <person name="Lucas S."/>
            <person name="Kohara Y."/>
            <person name="Levine M."/>
            <person name="Satoh N."/>
            <person name="Rokhsar D.S."/>
        </authorList>
    </citation>
    <scope>NUCLEOTIDE SEQUENCE [LARGE SCALE GENOMIC DNA]</scope>
</reference>
<accession>H2XK35</accession>
<reference evidence="1" key="4">
    <citation type="submission" date="2025-09" db="UniProtKB">
        <authorList>
            <consortium name="Ensembl"/>
        </authorList>
    </citation>
    <scope>IDENTIFICATION</scope>
</reference>
<dbReference type="EMBL" id="EAAA01001995">
    <property type="status" value="NOT_ANNOTATED_CDS"/>
    <property type="molecule type" value="Genomic_DNA"/>
</dbReference>
<dbReference type="Ensembl" id="ENSCINT00000031277.1">
    <property type="protein sequence ID" value="ENSCINP00000030017.1"/>
    <property type="gene ID" value="ENSCING00000019295.1"/>
</dbReference>
<dbReference type="Proteomes" id="UP000008144">
    <property type="component" value="Chromosome 4"/>
</dbReference>
<dbReference type="InParanoid" id="H2XK35"/>
<sequence length="33" mass="4009">MSCNLRIPESLMFLFNMIFGKLWKKINKFMSCH</sequence>
<keyword evidence="2" id="KW-1185">Reference proteome</keyword>
<dbReference type="AlphaFoldDB" id="H2XK35"/>
<reference evidence="1" key="3">
    <citation type="submission" date="2025-08" db="UniProtKB">
        <authorList>
            <consortium name="Ensembl"/>
        </authorList>
    </citation>
    <scope>IDENTIFICATION</scope>
</reference>
<evidence type="ECO:0000313" key="2">
    <source>
        <dbReference type="Proteomes" id="UP000008144"/>
    </source>
</evidence>